<dbReference type="InterPro" id="IPR003593">
    <property type="entry name" value="AAA+_ATPase"/>
</dbReference>
<feature type="domain" description="ABC transporter" evidence="9">
    <location>
        <begin position="282"/>
        <end position="528"/>
    </location>
</feature>
<comment type="subcellular location">
    <subcellularLocation>
        <location evidence="1">Cell membrane</location>
        <topology evidence="1">Peripheral membrane protein</topology>
    </subcellularLocation>
</comment>
<name>A0A160TUY8_9ZZZZ</name>
<evidence type="ECO:0000259" key="9">
    <source>
        <dbReference type="PROSITE" id="PS50893"/>
    </source>
</evidence>
<organism evidence="10">
    <name type="scientific">hydrothermal vent metagenome</name>
    <dbReference type="NCBI Taxonomy" id="652676"/>
    <lineage>
        <taxon>unclassified sequences</taxon>
        <taxon>metagenomes</taxon>
        <taxon>ecological metagenomes</taxon>
    </lineage>
</organism>
<dbReference type="GO" id="GO:0015833">
    <property type="term" value="P:peptide transport"/>
    <property type="evidence" value="ECO:0007669"/>
    <property type="project" value="InterPro"/>
</dbReference>
<dbReference type="NCBIfam" id="TIGR01727">
    <property type="entry name" value="oligo_HPY"/>
    <property type="match status" value="1"/>
</dbReference>
<keyword evidence="2" id="KW-0813">Transport</keyword>
<dbReference type="PROSITE" id="PS00211">
    <property type="entry name" value="ABC_TRANSPORTER_1"/>
    <property type="match status" value="1"/>
</dbReference>
<protein>
    <submittedName>
        <fullName evidence="10">ABC transporter, ATP-binding protein</fullName>
    </submittedName>
</protein>
<keyword evidence="8" id="KW-0472">Membrane</keyword>
<sequence length="604" mass="65981">MSALLEVDDLKISARRDDDSLLPIVKGVSFNVARGEVVALIGESGSGKTTIALSALGYTKPGLEFAGGEVRLESEDVITMESNQLRALRGQRVAYLAQSAAATFNPALTIGEQVTESCVLHGILDQKQANERAETLYRALELPDPDRLGKRYPHQVSGGQLQRLMAAMALCGKPDLLVLDEPTTALDVTTQIEVLKAFKSVIKQEGSAAIYVTHDLSVVAQIADHIVVLYAGEVQEHGSAEQVVNQPTHDYTRRLMHAVRPPPAAGQGDETLGEHKRDVPALKVKDITAGYGRKRNGVPAITVLRDVNVSIERGHTVGVIGESGCGKSTLARVMAGLLPAAHGQVLLDGNDLQPALQKRDRSELQKIQFVFQMADTALNPRQRIDHILGRPLEFYLGLKGKEKRRRIMELLDMVELPQDFAGRYPEELSGGQKQRVNLARALAASPEVLLCDEVISALDSIVGANVIELLKRLRKQTGVSFVFISHDLSTVASFADEIVVLYAGRVVEQGPVDQVLSPPYHPYTRLLISSVPELRVGWLEEAMQTQEAQAGIDRVVQLTEIGCPFFDRCPLAIEGTCDRETAPIRDLGDGHLIECHRSEEEFVH</sequence>
<feature type="domain" description="ABC transporter" evidence="9">
    <location>
        <begin position="5"/>
        <end position="256"/>
    </location>
</feature>
<evidence type="ECO:0000256" key="8">
    <source>
        <dbReference type="ARBA" id="ARBA00023136"/>
    </source>
</evidence>
<dbReference type="GO" id="GO:0016887">
    <property type="term" value="F:ATP hydrolysis activity"/>
    <property type="evidence" value="ECO:0007669"/>
    <property type="project" value="InterPro"/>
</dbReference>
<keyword evidence="4" id="KW-0997">Cell inner membrane</keyword>
<evidence type="ECO:0000313" key="10">
    <source>
        <dbReference type="EMBL" id="CUS55115.1"/>
    </source>
</evidence>
<dbReference type="InterPro" id="IPR013563">
    <property type="entry name" value="Oligopep_ABC_C"/>
</dbReference>
<dbReference type="EMBL" id="CZRL01000120">
    <property type="protein sequence ID" value="CUS55115.1"/>
    <property type="molecule type" value="Genomic_DNA"/>
</dbReference>
<dbReference type="SMART" id="SM00382">
    <property type="entry name" value="AAA"/>
    <property type="match status" value="2"/>
</dbReference>
<dbReference type="InterPro" id="IPR017871">
    <property type="entry name" value="ABC_transporter-like_CS"/>
</dbReference>
<dbReference type="PANTHER" id="PTHR43297:SF14">
    <property type="entry name" value="ATPASE AAA-TYPE CORE DOMAIN-CONTAINING PROTEIN"/>
    <property type="match status" value="1"/>
</dbReference>
<dbReference type="PANTHER" id="PTHR43297">
    <property type="entry name" value="OLIGOPEPTIDE TRANSPORT ATP-BINDING PROTEIN APPD"/>
    <property type="match status" value="1"/>
</dbReference>
<dbReference type="Pfam" id="PF00005">
    <property type="entry name" value="ABC_tran"/>
    <property type="match status" value="2"/>
</dbReference>
<evidence type="ECO:0000256" key="6">
    <source>
        <dbReference type="ARBA" id="ARBA00022840"/>
    </source>
</evidence>
<dbReference type="FunFam" id="3.40.50.300:FF:002585">
    <property type="entry name" value="Glutathione import ATP-binding protein GsiA"/>
    <property type="match status" value="1"/>
</dbReference>
<dbReference type="PROSITE" id="PS50893">
    <property type="entry name" value="ABC_TRANSPORTER_2"/>
    <property type="match status" value="2"/>
</dbReference>
<evidence type="ECO:0000256" key="2">
    <source>
        <dbReference type="ARBA" id="ARBA00022448"/>
    </source>
</evidence>
<evidence type="ECO:0000256" key="1">
    <source>
        <dbReference type="ARBA" id="ARBA00004202"/>
    </source>
</evidence>
<dbReference type="AlphaFoldDB" id="A0A160TUY8"/>
<dbReference type="SUPFAM" id="SSF52540">
    <property type="entry name" value="P-loop containing nucleoside triphosphate hydrolases"/>
    <property type="match status" value="2"/>
</dbReference>
<evidence type="ECO:0000256" key="4">
    <source>
        <dbReference type="ARBA" id="ARBA00022519"/>
    </source>
</evidence>
<dbReference type="NCBIfam" id="NF007739">
    <property type="entry name" value="PRK10419.1"/>
    <property type="match status" value="2"/>
</dbReference>
<dbReference type="InterPro" id="IPR050388">
    <property type="entry name" value="ABC_Ni/Peptide_Import"/>
</dbReference>
<accession>A0A160TUY8</accession>
<proteinExistence type="predicted"/>
<keyword evidence="3" id="KW-1003">Cell membrane</keyword>
<gene>
    <name evidence="10" type="ORF">MGWOODY_XGa2183</name>
</gene>
<dbReference type="InterPro" id="IPR003439">
    <property type="entry name" value="ABC_transporter-like_ATP-bd"/>
</dbReference>
<dbReference type="Pfam" id="PF08352">
    <property type="entry name" value="oligo_HPY"/>
    <property type="match status" value="2"/>
</dbReference>
<reference evidence="10" key="1">
    <citation type="submission" date="2015-10" db="EMBL/GenBank/DDBJ databases">
        <authorList>
            <person name="Gilbert D.G."/>
        </authorList>
    </citation>
    <scope>NUCLEOTIDE SEQUENCE</scope>
</reference>
<dbReference type="GO" id="GO:0005524">
    <property type="term" value="F:ATP binding"/>
    <property type="evidence" value="ECO:0007669"/>
    <property type="project" value="UniProtKB-KW"/>
</dbReference>
<keyword evidence="7" id="KW-1278">Translocase</keyword>
<dbReference type="GO" id="GO:0005886">
    <property type="term" value="C:plasma membrane"/>
    <property type="evidence" value="ECO:0007669"/>
    <property type="project" value="UniProtKB-SubCell"/>
</dbReference>
<keyword evidence="5" id="KW-0547">Nucleotide-binding</keyword>
<keyword evidence="6 10" id="KW-0067">ATP-binding</keyword>
<evidence type="ECO:0000256" key="5">
    <source>
        <dbReference type="ARBA" id="ARBA00022741"/>
    </source>
</evidence>
<dbReference type="NCBIfam" id="NF008453">
    <property type="entry name" value="PRK11308.1"/>
    <property type="match status" value="2"/>
</dbReference>
<dbReference type="InterPro" id="IPR027417">
    <property type="entry name" value="P-loop_NTPase"/>
</dbReference>
<evidence type="ECO:0000256" key="7">
    <source>
        <dbReference type="ARBA" id="ARBA00022967"/>
    </source>
</evidence>
<dbReference type="CDD" id="cd03257">
    <property type="entry name" value="ABC_NikE_OppD_transporters"/>
    <property type="match status" value="2"/>
</dbReference>
<dbReference type="Gene3D" id="3.40.50.300">
    <property type="entry name" value="P-loop containing nucleotide triphosphate hydrolases"/>
    <property type="match status" value="2"/>
</dbReference>
<evidence type="ECO:0000256" key="3">
    <source>
        <dbReference type="ARBA" id="ARBA00022475"/>
    </source>
</evidence>